<dbReference type="InterPro" id="IPR031107">
    <property type="entry name" value="Small_HSP"/>
</dbReference>
<evidence type="ECO:0000256" key="1">
    <source>
        <dbReference type="ARBA" id="ARBA00023016"/>
    </source>
</evidence>
<comment type="similarity">
    <text evidence="2 3">Belongs to the small heat shock protein (HSP20) family.</text>
</comment>
<evidence type="ECO:0000256" key="3">
    <source>
        <dbReference type="RuleBase" id="RU003616"/>
    </source>
</evidence>
<dbReference type="HOGENOM" id="CLU_046737_12_0_1"/>
<sequence>MSSVMRFYYDPLTEFDRLFDDAFTARFQPLTAVTERNQTSGTNQQGLLRPRMDLRENKETNTVTATFELPGLNSDDVSIEVQHNRLTVSGEFKKDESRKEGGYSVRECRRGKFSRTIQLPVGVQPEEVKAKMDNGVLTVTFPKTTPEQQPHRISISKL</sequence>
<dbReference type="InterPro" id="IPR008978">
    <property type="entry name" value="HSP20-like_chaperone"/>
</dbReference>
<gene>
    <name evidence="6" type="ORF">M404DRAFT_1001313</name>
</gene>
<dbReference type="Gene3D" id="2.60.40.790">
    <property type="match status" value="1"/>
</dbReference>
<organism evidence="6 7">
    <name type="scientific">Pisolithus tinctorius Marx 270</name>
    <dbReference type="NCBI Taxonomy" id="870435"/>
    <lineage>
        <taxon>Eukaryota</taxon>
        <taxon>Fungi</taxon>
        <taxon>Dikarya</taxon>
        <taxon>Basidiomycota</taxon>
        <taxon>Agaricomycotina</taxon>
        <taxon>Agaricomycetes</taxon>
        <taxon>Agaricomycetidae</taxon>
        <taxon>Boletales</taxon>
        <taxon>Sclerodermatineae</taxon>
        <taxon>Pisolithaceae</taxon>
        <taxon>Pisolithus</taxon>
    </lineage>
</organism>
<dbReference type="PANTHER" id="PTHR11527">
    <property type="entry name" value="HEAT-SHOCK PROTEIN 20 FAMILY MEMBER"/>
    <property type="match status" value="1"/>
</dbReference>
<dbReference type="InterPro" id="IPR007052">
    <property type="entry name" value="CS_dom"/>
</dbReference>
<dbReference type="InParanoid" id="A0A0C3P735"/>
<feature type="domain" description="SHSP" evidence="4">
    <location>
        <begin position="43"/>
        <end position="158"/>
    </location>
</feature>
<dbReference type="CDD" id="cd06464">
    <property type="entry name" value="ACD_sHsps-like"/>
    <property type="match status" value="1"/>
</dbReference>
<dbReference type="Pfam" id="PF00011">
    <property type="entry name" value="HSP20"/>
    <property type="match status" value="1"/>
</dbReference>
<dbReference type="AlphaFoldDB" id="A0A0C3P735"/>
<reference evidence="7" key="2">
    <citation type="submission" date="2015-01" db="EMBL/GenBank/DDBJ databases">
        <title>Evolutionary Origins and Diversification of the Mycorrhizal Mutualists.</title>
        <authorList>
            <consortium name="DOE Joint Genome Institute"/>
            <consortium name="Mycorrhizal Genomics Consortium"/>
            <person name="Kohler A."/>
            <person name="Kuo A."/>
            <person name="Nagy L.G."/>
            <person name="Floudas D."/>
            <person name="Copeland A."/>
            <person name="Barry K.W."/>
            <person name="Cichocki N."/>
            <person name="Veneault-Fourrey C."/>
            <person name="LaButti K."/>
            <person name="Lindquist E.A."/>
            <person name="Lipzen A."/>
            <person name="Lundell T."/>
            <person name="Morin E."/>
            <person name="Murat C."/>
            <person name="Riley R."/>
            <person name="Ohm R."/>
            <person name="Sun H."/>
            <person name="Tunlid A."/>
            <person name="Henrissat B."/>
            <person name="Grigoriev I.V."/>
            <person name="Hibbett D.S."/>
            <person name="Martin F."/>
        </authorList>
    </citation>
    <scope>NUCLEOTIDE SEQUENCE [LARGE SCALE GENOMIC DNA]</scope>
    <source>
        <strain evidence="7">Marx 270</strain>
    </source>
</reference>
<evidence type="ECO:0000259" key="5">
    <source>
        <dbReference type="PROSITE" id="PS51203"/>
    </source>
</evidence>
<dbReference type="PROSITE" id="PS01031">
    <property type="entry name" value="SHSP"/>
    <property type="match status" value="1"/>
</dbReference>
<proteinExistence type="inferred from homology"/>
<feature type="domain" description="CS" evidence="5">
    <location>
        <begin position="47"/>
        <end position="158"/>
    </location>
</feature>
<evidence type="ECO:0000256" key="2">
    <source>
        <dbReference type="PROSITE-ProRule" id="PRU00285"/>
    </source>
</evidence>
<evidence type="ECO:0000313" key="6">
    <source>
        <dbReference type="EMBL" id="KIO03396.1"/>
    </source>
</evidence>
<accession>A0A0C3P735</accession>
<dbReference type="FunCoup" id="A0A0C3P735">
    <property type="interactions" value="175"/>
</dbReference>
<dbReference type="PROSITE" id="PS51203">
    <property type="entry name" value="CS"/>
    <property type="match status" value="1"/>
</dbReference>
<protein>
    <submittedName>
        <fullName evidence="6">Uncharacterized protein</fullName>
    </submittedName>
</protein>
<evidence type="ECO:0000259" key="4">
    <source>
        <dbReference type="PROSITE" id="PS01031"/>
    </source>
</evidence>
<keyword evidence="7" id="KW-1185">Reference proteome</keyword>
<dbReference type="OrthoDB" id="1431247at2759"/>
<evidence type="ECO:0000313" key="7">
    <source>
        <dbReference type="Proteomes" id="UP000054217"/>
    </source>
</evidence>
<dbReference type="Proteomes" id="UP000054217">
    <property type="component" value="Unassembled WGS sequence"/>
</dbReference>
<reference evidence="6 7" key="1">
    <citation type="submission" date="2014-04" db="EMBL/GenBank/DDBJ databases">
        <authorList>
            <consortium name="DOE Joint Genome Institute"/>
            <person name="Kuo A."/>
            <person name="Kohler A."/>
            <person name="Costa M.D."/>
            <person name="Nagy L.G."/>
            <person name="Floudas D."/>
            <person name="Copeland A."/>
            <person name="Barry K.W."/>
            <person name="Cichocki N."/>
            <person name="Veneault-Fourrey C."/>
            <person name="LaButti K."/>
            <person name="Lindquist E.A."/>
            <person name="Lipzen A."/>
            <person name="Lundell T."/>
            <person name="Morin E."/>
            <person name="Murat C."/>
            <person name="Sun H."/>
            <person name="Tunlid A."/>
            <person name="Henrissat B."/>
            <person name="Grigoriev I.V."/>
            <person name="Hibbett D.S."/>
            <person name="Martin F."/>
            <person name="Nordberg H.P."/>
            <person name="Cantor M.N."/>
            <person name="Hua S.X."/>
        </authorList>
    </citation>
    <scope>NUCLEOTIDE SEQUENCE [LARGE SCALE GENOMIC DNA]</scope>
    <source>
        <strain evidence="6 7">Marx 270</strain>
    </source>
</reference>
<name>A0A0C3P735_PISTI</name>
<dbReference type="STRING" id="870435.A0A0C3P735"/>
<keyword evidence="1" id="KW-0346">Stress response</keyword>
<dbReference type="InterPro" id="IPR002068">
    <property type="entry name" value="A-crystallin/Hsp20_dom"/>
</dbReference>
<dbReference type="SUPFAM" id="SSF49764">
    <property type="entry name" value="HSP20-like chaperones"/>
    <property type="match status" value="1"/>
</dbReference>
<dbReference type="EMBL" id="KN831976">
    <property type="protein sequence ID" value="KIO03396.1"/>
    <property type="molecule type" value="Genomic_DNA"/>
</dbReference>